<dbReference type="InterPro" id="IPR013783">
    <property type="entry name" value="Ig-like_fold"/>
</dbReference>
<evidence type="ECO:0000256" key="3">
    <source>
        <dbReference type="ARBA" id="ARBA00023295"/>
    </source>
</evidence>
<protein>
    <submittedName>
        <fullName evidence="5">Alpha-glycosidase</fullName>
    </submittedName>
</protein>
<sequence length="583" mass="68235">MQKEAIYHRSRDQYAYPNFDGTFHIQLRTKAQDISSVTVVYGDPFEFHESNWVHTTKEMSISGSDGFFDYWFISISPPQQRLRYAFHIKSGNKELFFTEKGIYETVHEDFSAYFCLPYFHQSDVFAAPDWVENTVWYQIFPDRFANGNVHNDPEGTLPWNSTEPTPTTLFGGDLEGVIEHLDYLVELGITGIYFTPIFKAHSNHKYDTIDYFEIDPQFGDKKILKRLVTSCHDKGIKVMLDAVFNHCGKNFPPFLDVLRNGQNSPYKDWFHVSIKESGEIHYETFSFERSMPKLNTQHPEVKKYLIEVGQYWIKECHIDGWRLDVANEIDHQFWRDFRHAIKSINKDVYLVGEVWHDAMPWLEGDMFDAVMNYPFSNLLHRFFAYDDLNAKQFSDELQRYLHQYPQPVYQFSFNMVGSHDTPRILNLARMNKQRVKLLSVFQFSFYGSPSIYYGDEIGLSGEQDPGCRGCMVWHEDQQDSDMLSFMKKLIKLRNSYPVLANDGAFSILMADESTNVLCYQRENNKQLVLIIINLSSQKQTLPLPVKLKDRTIHDLWNEEEYAAHSNELSVTLNANEFALLLIE</sequence>
<dbReference type="Gene3D" id="3.90.400.10">
    <property type="entry name" value="Oligo-1,6-glucosidase, Domain 2"/>
    <property type="match status" value="1"/>
</dbReference>
<dbReference type="PANTHER" id="PTHR10357:SF210">
    <property type="entry name" value="MALTODEXTRIN GLUCOSIDASE"/>
    <property type="match status" value="1"/>
</dbReference>
<dbReference type="InterPro" id="IPR013780">
    <property type="entry name" value="Glyco_hydro_b"/>
</dbReference>
<evidence type="ECO:0000256" key="1">
    <source>
        <dbReference type="ARBA" id="ARBA00008061"/>
    </source>
</evidence>
<evidence type="ECO:0000259" key="4">
    <source>
        <dbReference type="SMART" id="SM00642"/>
    </source>
</evidence>
<gene>
    <name evidence="5" type="ORF">ACFSKK_21830</name>
</gene>
<dbReference type="Proteomes" id="UP001597318">
    <property type="component" value="Unassembled WGS sequence"/>
</dbReference>
<dbReference type="Gene3D" id="2.60.40.1180">
    <property type="entry name" value="Golgi alpha-mannosidase II"/>
    <property type="match status" value="1"/>
</dbReference>
<dbReference type="Pfam" id="PF00128">
    <property type="entry name" value="Alpha-amylase"/>
    <property type="match status" value="1"/>
</dbReference>
<dbReference type="RefSeq" id="WP_247339953.1">
    <property type="nucleotide sequence ID" value="NZ_CP095550.1"/>
</dbReference>
<feature type="domain" description="Glycosyl hydrolase family 13 catalytic" evidence="4">
    <location>
        <begin position="138"/>
        <end position="493"/>
    </location>
</feature>
<dbReference type="InterPro" id="IPR004185">
    <property type="entry name" value="Glyco_hydro_13_lg-like_dom"/>
</dbReference>
<evidence type="ECO:0000256" key="2">
    <source>
        <dbReference type="ARBA" id="ARBA00022801"/>
    </source>
</evidence>
<dbReference type="SUPFAM" id="SSF51445">
    <property type="entry name" value="(Trans)glycosidases"/>
    <property type="match status" value="1"/>
</dbReference>
<accession>A0ABW5C3A4</accession>
<organism evidence="5 6">
    <name type="scientific">Metabacillus endolithicus</name>
    <dbReference type="NCBI Taxonomy" id="1535204"/>
    <lineage>
        <taxon>Bacteria</taxon>
        <taxon>Bacillati</taxon>
        <taxon>Bacillota</taxon>
        <taxon>Bacilli</taxon>
        <taxon>Bacillales</taxon>
        <taxon>Bacillaceae</taxon>
        <taxon>Metabacillus</taxon>
    </lineage>
</organism>
<dbReference type="SMART" id="SM00642">
    <property type="entry name" value="Aamy"/>
    <property type="match status" value="1"/>
</dbReference>
<keyword evidence="3" id="KW-0326">Glycosidase</keyword>
<dbReference type="Gene3D" id="3.20.20.80">
    <property type="entry name" value="Glycosidases"/>
    <property type="match status" value="1"/>
</dbReference>
<dbReference type="InterPro" id="IPR006047">
    <property type="entry name" value="GH13_cat_dom"/>
</dbReference>
<dbReference type="InterPro" id="IPR017853">
    <property type="entry name" value="GH"/>
</dbReference>
<dbReference type="Pfam" id="PF02903">
    <property type="entry name" value="Alpha-amylase_N"/>
    <property type="match status" value="1"/>
</dbReference>
<comment type="caution">
    <text evidence="5">The sequence shown here is derived from an EMBL/GenBank/DDBJ whole genome shotgun (WGS) entry which is preliminary data.</text>
</comment>
<dbReference type="SUPFAM" id="SSF51011">
    <property type="entry name" value="Glycosyl hydrolase domain"/>
    <property type="match status" value="1"/>
</dbReference>
<name>A0ABW5C3A4_9BACI</name>
<dbReference type="Gene3D" id="2.60.40.10">
    <property type="entry name" value="Immunoglobulins"/>
    <property type="match status" value="1"/>
</dbReference>
<keyword evidence="6" id="KW-1185">Reference proteome</keyword>
<dbReference type="PANTHER" id="PTHR10357">
    <property type="entry name" value="ALPHA-AMYLASE FAMILY MEMBER"/>
    <property type="match status" value="1"/>
</dbReference>
<comment type="similarity">
    <text evidence="1">Belongs to the glycosyl hydrolase 13 family.</text>
</comment>
<keyword evidence="2" id="KW-0378">Hydrolase</keyword>
<dbReference type="CDD" id="cd11338">
    <property type="entry name" value="AmyAc_CMD"/>
    <property type="match status" value="1"/>
</dbReference>
<proteinExistence type="inferred from homology"/>
<dbReference type="CDD" id="cd02857">
    <property type="entry name" value="E_set_CDase_PDE_N"/>
    <property type="match status" value="1"/>
</dbReference>
<reference evidence="6" key="1">
    <citation type="journal article" date="2019" name="Int. J. Syst. Evol. Microbiol.">
        <title>The Global Catalogue of Microorganisms (GCM) 10K type strain sequencing project: providing services to taxonomists for standard genome sequencing and annotation.</title>
        <authorList>
            <consortium name="The Broad Institute Genomics Platform"/>
            <consortium name="The Broad Institute Genome Sequencing Center for Infectious Disease"/>
            <person name="Wu L."/>
            <person name="Ma J."/>
        </authorList>
    </citation>
    <scope>NUCLEOTIDE SEQUENCE [LARGE SCALE GENOMIC DNA]</scope>
    <source>
        <strain evidence="6">CGMCC 1.15474</strain>
    </source>
</reference>
<evidence type="ECO:0000313" key="5">
    <source>
        <dbReference type="EMBL" id="MFD2216320.1"/>
    </source>
</evidence>
<dbReference type="InterPro" id="IPR045857">
    <property type="entry name" value="O16G_dom_2"/>
</dbReference>
<evidence type="ECO:0000313" key="6">
    <source>
        <dbReference type="Proteomes" id="UP001597318"/>
    </source>
</evidence>
<dbReference type="Pfam" id="PF16657">
    <property type="entry name" value="Malt_amylase_C"/>
    <property type="match status" value="1"/>
</dbReference>
<dbReference type="InterPro" id="IPR032091">
    <property type="entry name" value="Malt_amylase-like_C"/>
</dbReference>
<dbReference type="EMBL" id="JBHUIK010000006">
    <property type="protein sequence ID" value="MFD2216320.1"/>
    <property type="molecule type" value="Genomic_DNA"/>
</dbReference>